<keyword evidence="1" id="KW-0472">Membrane</keyword>
<feature type="transmembrane region" description="Helical" evidence="1">
    <location>
        <begin position="738"/>
        <end position="759"/>
    </location>
</feature>
<proteinExistence type="predicted"/>
<feature type="transmembrane region" description="Helical" evidence="1">
    <location>
        <begin position="27"/>
        <end position="51"/>
    </location>
</feature>
<reference evidence="2" key="1">
    <citation type="submission" date="2024-06" db="EMBL/GenBank/DDBJ databases">
        <title>Streptomyces sp. strain HUAS MG91 genome sequences.</title>
        <authorList>
            <person name="Mo P."/>
        </authorList>
    </citation>
    <scope>NUCLEOTIDE SEQUENCE</scope>
    <source>
        <strain evidence="2">HUAS MG91</strain>
    </source>
</reference>
<dbReference type="RefSeq" id="WP_353943614.1">
    <property type="nucleotide sequence ID" value="NZ_CP159534.1"/>
</dbReference>
<dbReference type="AlphaFoldDB" id="A0AAU8IVZ1"/>
<evidence type="ECO:0000313" key="2">
    <source>
        <dbReference type="EMBL" id="XCJ72026.1"/>
    </source>
</evidence>
<accession>A0AAU8IVZ1</accession>
<name>A0AAU8IVZ1_9ACTN</name>
<dbReference type="KEGG" id="stac:ABII15_19505"/>
<feature type="transmembrane region" description="Helical" evidence="1">
    <location>
        <begin position="698"/>
        <end position="718"/>
    </location>
</feature>
<organism evidence="2">
    <name type="scientific">Streptomyces tabacisoli</name>
    <dbReference type="NCBI Taxonomy" id="3156398"/>
    <lineage>
        <taxon>Bacteria</taxon>
        <taxon>Bacillati</taxon>
        <taxon>Actinomycetota</taxon>
        <taxon>Actinomycetes</taxon>
        <taxon>Kitasatosporales</taxon>
        <taxon>Streptomycetaceae</taxon>
        <taxon>Streptomyces</taxon>
    </lineage>
</organism>
<feature type="transmembrane region" description="Helical" evidence="1">
    <location>
        <begin position="335"/>
        <end position="356"/>
    </location>
</feature>
<feature type="transmembrane region" description="Helical" evidence="1">
    <location>
        <begin position="200"/>
        <end position="222"/>
    </location>
</feature>
<gene>
    <name evidence="2" type="ORF">ABII15_19505</name>
</gene>
<protein>
    <submittedName>
        <fullName evidence="2">FtsX-like permease family protein</fullName>
    </submittedName>
</protein>
<sequence>MTTRPAITLLIGLRLLLGTGRTGRARFLLMSLGCAMGVACLAAVLTIPAILAAHDSRAAARAPRPVTGVPHARSAADTVFLTRQDPYGSQPFTRVFVGHPADGRPPHPPGIDRLPKSGEVLVSPRLREILAEQPGLAGLLPGRITGTIGPEGLTGPDELYAYVGRSPGQLPSSARPLAGFGAEWAPTPAVDSSTLSILRFALGCLVLLPLAVFLSVCARLSAEARARRLAALRLLGLSVKGTLRVNAVETVAAALLGAVLGVGVYALANEAFARVGLPGLQWYPPDGRPSGTVLAVCLLACPGLAWFVGRHRAREAALRPLRVRRSVRPRPPKRYGMLLLLPGLGVICGYCALGALGRDPSDGPVGAVLVPVGVLLTGAGLVLALAPATAWLARRLAGTTQSLPLALAMRRNEVEPGSSLRVVTGLVLLVYAASLAQGVLVELAHISRPTSPTQEYALPFNELNDGQLTRTRRVEGVRSQALAMDSWIPRASSTTPRITAVVADCEQLAAFTAVPPRGCVDGRIQRLTDSDMAEAPDARPGRSYPFLMRTEGGLGALTEKFRVTLPRGSLAITARQPSAFAGADVLVPPSLLPAGQRPAAGQFLLMSRSTPDTVRTVLDGLGTIAPTAEIEAVGVNIDSLQQITVVKSLLAAGMVLGLAIGVAAFAVSAADRAMESRGRLATLNLLGARPLTVRTAQCVQLLLPLTVGLAGALVAGRLAESSYLITGGGTVHWDGDGLPVLAVCTAGILLTAALASLPLTHRHVELEHIGRD</sequence>
<feature type="transmembrane region" description="Helical" evidence="1">
    <location>
        <begin position="243"/>
        <end position="268"/>
    </location>
</feature>
<evidence type="ECO:0000256" key="1">
    <source>
        <dbReference type="SAM" id="Phobius"/>
    </source>
</evidence>
<keyword evidence="1" id="KW-0812">Transmembrane</keyword>
<feature type="transmembrane region" description="Helical" evidence="1">
    <location>
        <begin position="419"/>
        <end position="440"/>
    </location>
</feature>
<keyword evidence="1" id="KW-1133">Transmembrane helix</keyword>
<dbReference type="EMBL" id="CP159534">
    <property type="protein sequence ID" value="XCJ72026.1"/>
    <property type="molecule type" value="Genomic_DNA"/>
</dbReference>
<feature type="transmembrane region" description="Helical" evidence="1">
    <location>
        <begin position="649"/>
        <end position="670"/>
    </location>
</feature>
<feature type="transmembrane region" description="Helical" evidence="1">
    <location>
        <begin position="368"/>
        <end position="393"/>
    </location>
</feature>
<feature type="transmembrane region" description="Helical" evidence="1">
    <location>
        <begin position="288"/>
        <end position="309"/>
    </location>
</feature>